<comment type="caution">
    <text evidence="1">The sequence shown here is derived from an EMBL/GenBank/DDBJ whole genome shotgun (WGS) entry which is preliminary data.</text>
</comment>
<reference evidence="1" key="1">
    <citation type="submission" date="2023-06" db="EMBL/GenBank/DDBJ databases">
        <authorList>
            <person name="Jiang Y."/>
            <person name="Liu Q."/>
        </authorList>
    </citation>
    <scope>NUCLEOTIDE SEQUENCE</scope>
    <source>
        <strain evidence="1">CGMCC 1.12090</strain>
    </source>
</reference>
<dbReference type="EMBL" id="JAUKVY010000021">
    <property type="protein sequence ID" value="MDO1535645.1"/>
    <property type="molecule type" value="Genomic_DNA"/>
</dbReference>
<evidence type="ECO:0000313" key="2">
    <source>
        <dbReference type="Proteomes" id="UP001169027"/>
    </source>
</evidence>
<dbReference type="RefSeq" id="WP_301813426.1">
    <property type="nucleotide sequence ID" value="NZ_JAUJZH010000021.1"/>
</dbReference>
<gene>
    <name evidence="1" type="ORF">Q2T77_25505</name>
</gene>
<organism evidence="1 2">
    <name type="scientific">Variovorax ginsengisoli</name>
    <dbReference type="NCBI Taxonomy" id="363844"/>
    <lineage>
        <taxon>Bacteria</taxon>
        <taxon>Pseudomonadati</taxon>
        <taxon>Pseudomonadota</taxon>
        <taxon>Betaproteobacteria</taxon>
        <taxon>Burkholderiales</taxon>
        <taxon>Comamonadaceae</taxon>
        <taxon>Variovorax</taxon>
    </lineage>
</organism>
<protein>
    <recommendedName>
        <fullName evidence="3">HNH endonuclease</fullName>
    </recommendedName>
</protein>
<evidence type="ECO:0008006" key="3">
    <source>
        <dbReference type="Google" id="ProtNLM"/>
    </source>
</evidence>
<dbReference type="Proteomes" id="UP001169027">
    <property type="component" value="Unassembled WGS sequence"/>
</dbReference>
<sequence length="231" mass="24928">MFKLIPGIKRSVFRDNDPRAKQADAVFVARRPQVLEKSRYTCQGCLYRSMQTAKKPTKLQVHHQDDDHHNNDDSNLAPICGLCHGYPHLGCKTASTGGGGGLASDAQLAAIPELAAADLNNLLRAIGAAMSDPNEAAVAKQIYDVLCERVLPVRKAFGTSKALDFAGAMSKLNSVDYAARGDAVFDLRIVWKADVLKKAGADMLEDHPSLKPSSWHASYGELVEEALASQA</sequence>
<name>A0ABT8S9P8_9BURK</name>
<keyword evidence="2" id="KW-1185">Reference proteome</keyword>
<accession>A0ABT8S9P8</accession>
<proteinExistence type="predicted"/>
<evidence type="ECO:0000313" key="1">
    <source>
        <dbReference type="EMBL" id="MDO1535645.1"/>
    </source>
</evidence>